<dbReference type="InterPro" id="IPR020846">
    <property type="entry name" value="MFS_dom"/>
</dbReference>
<name>A0A9N9DXW3_9GLOM</name>
<keyword evidence="4 8" id="KW-1133">Transmembrane helix</keyword>
<feature type="transmembrane region" description="Helical" evidence="8">
    <location>
        <begin position="106"/>
        <end position="125"/>
    </location>
</feature>
<comment type="caution">
    <text evidence="10">The sequence shown here is derived from an EMBL/GenBank/DDBJ whole genome shotgun (WGS) entry which is preliminary data.</text>
</comment>
<dbReference type="EMBL" id="CAJVPJ010004937">
    <property type="protein sequence ID" value="CAG8657047.1"/>
    <property type="molecule type" value="Genomic_DNA"/>
</dbReference>
<sequence length="399" mass="43369">MSKAFGKLVGNPKNPLPVNPTTQKAERLNLLKFARPYMRAFHFAWLGFLTAFAGWFAISPLAPTIKKDLNLDNFKFNDTNIIAVASTIMFRMLAGPLCDNIGPKKVMATLLLLGSIPLGLSGLAHSREGLMVARFFIGILGAVFVPCQFWTMQMFDSNVVGSANAIAGGWGNMGAGISYLIMPVIMSGITDRGVSPHDAWRLTLVVPAGMAIVVGIAILLFTDDCPQGKWKNRGKLVEEEKIVDVHNAGDVNKEKKSVAIEPANESTTTASQPISKTKAFLTAASDFNVWVLIVMYACTFGVEIAVDNVLADFLFNHFHLTQKTAGLIGSLFGMMNLFSRATGGFLSDFASSRAGIRGRLFVQLFIIFLGGLFLFLFRFAVSTLSGAIVVLVIFSYFIQ</sequence>
<dbReference type="PROSITE" id="PS50850">
    <property type="entry name" value="MFS"/>
    <property type="match status" value="1"/>
</dbReference>
<accession>A0A9N9DXW3</accession>
<evidence type="ECO:0000313" key="10">
    <source>
        <dbReference type="EMBL" id="CAG8657047.1"/>
    </source>
</evidence>
<evidence type="ECO:0000313" key="11">
    <source>
        <dbReference type="Proteomes" id="UP000789572"/>
    </source>
</evidence>
<reference evidence="10" key="1">
    <citation type="submission" date="2021-06" db="EMBL/GenBank/DDBJ databases">
        <authorList>
            <person name="Kallberg Y."/>
            <person name="Tangrot J."/>
            <person name="Rosling A."/>
        </authorList>
    </citation>
    <scope>NUCLEOTIDE SEQUENCE</scope>
    <source>
        <strain evidence="10">IA702</strain>
    </source>
</reference>
<keyword evidence="3 8" id="KW-0812">Transmembrane</keyword>
<dbReference type="PANTHER" id="PTHR23515">
    <property type="entry name" value="HIGH-AFFINITY NITRATE TRANSPORTER 2.3"/>
    <property type="match status" value="1"/>
</dbReference>
<dbReference type="Proteomes" id="UP000789572">
    <property type="component" value="Unassembled WGS sequence"/>
</dbReference>
<proteinExistence type="inferred from homology"/>
<feature type="transmembrane region" description="Helical" evidence="8">
    <location>
        <begin position="40"/>
        <end position="58"/>
    </location>
</feature>
<dbReference type="GO" id="GO:0015112">
    <property type="term" value="F:nitrate transmembrane transporter activity"/>
    <property type="evidence" value="ECO:0007669"/>
    <property type="project" value="InterPro"/>
</dbReference>
<feature type="transmembrane region" description="Helical" evidence="8">
    <location>
        <begin position="202"/>
        <end position="221"/>
    </location>
</feature>
<gene>
    <name evidence="10" type="ORF">POCULU_LOCUS10258</name>
</gene>
<keyword evidence="11" id="KW-1185">Reference proteome</keyword>
<dbReference type="InterPro" id="IPR044772">
    <property type="entry name" value="NO3_transporter"/>
</dbReference>
<feature type="domain" description="Major facilitator superfamily (MFS) profile" evidence="9">
    <location>
        <begin position="40"/>
        <end position="399"/>
    </location>
</feature>
<dbReference type="OrthoDB" id="434240at2759"/>
<evidence type="ECO:0000256" key="1">
    <source>
        <dbReference type="ARBA" id="ARBA00004141"/>
    </source>
</evidence>
<feature type="transmembrane region" description="Helical" evidence="8">
    <location>
        <begin position="131"/>
        <end position="151"/>
    </location>
</feature>
<feature type="transmembrane region" description="Helical" evidence="8">
    <location>
        <begin position="287"/>
        <end position="306"/>
    </location>
</feature>
<evidence type="ECO:0000256" key="3">
    <source>
        <dbReference type="ARBA" id="ARBA00022692"/>
    </source>
</evidence>
<dbReference type="InterPro" id="IPR011701">
    <property type="entry name" value="MFS"/>
</dbReference>
<protein>
    <submittedName>
        <fullName evidence="10">2949_t:CDS:1</fullName>
    </submittedName>
</protein>
<feature type="transmembrane region" description="Helical" evidence="8">
    <location>
        <begin position="358"/>
        <end position="375"/>
    </location>
</feature>
<comment type="similarity">
    <text evidence="2">Belongs to the major facilitator superfamily. Nitrate/nitrite porter (TC 2.A.1.8) family.</text>
</comment>
<dbReference type="AlphaFoldDB" id="A0A9N9DXW3"/>
<feature type="transmembrane region" description="Helical" evidence="8">
    <location>
        <begin position="381"/>
        <end position="398"/>
    </location>
</feature>
<evidence type="ECO:0000256" key="7">
    <source>
        <dbReference type="SAM" id="MobiDB-lite"/>
    </source>
</evidence>
<dbReference type="InterPro" id="IPR036259">
    <property type="entry name" value="MFS_trans_sf"/>
</dbReference>
<evidence type="ECO:0000256" key="5">
    <source>
        <dbReference type="ARBA" id="ARBA00023063"/>
    </source>
</evidence>
<evidence type="ECO:0000256" key="6">
    <source>
        <dbReference type="ARBA" id="ARBA00023136"/>
    </source>
</evidence>
<dbReference type="Gene3D" id="1.20.1250.20">
    <property type="entry name" value="MFS general substrate transporter like domains"/>
    <property type="match status" value="2"/>
</dbReference>
<evidence type="ECO:0000256" key="8">
    <source>
        <dbReference type="SAM" id="Phobius"/>
    </source>
</evidence>
<dbReference type="Pfam" id="PF07690">
    <property type="entry name" value="MFS_1"/>
    <property type="match status" value="1"/>
</dbReference>
<comment type="subcellular location">
    <subcellularLocation>
        <location evidence="1">Membrane</location>
        <topology evidence="1">Multi-pass membrane protein</topology>
    </subcellularLocation>
</comment>
<dbReference type="GO" id="GO:0016020">
    <property type="term" value="C:membrane"/>
    <property type="evidence" value="ECO:0007669"/>
    <property type="project" value="UniProtKB-SubCell"/>
</dbReference>
<organism evidence="10 11">
    <name type="scientific">Paraglomus occultum</name>
    <dbReference type="NCBI Taxonomy" id="144539"/>
    <lineage>
        <taxon>Eukaryota</taxon>
        <taxon>Fungi</taxon>
        <taxon>Fungi incertae sedis</taxon>
        <taxon>Mucoromycota</taxon>
        <taxon>Glomeromycotina</taxon>
        <taxon>Glomeromycetes</taxon>
        <taxon>Paraglomerales</taxon>
        <taxon>Paraglomeraceae</taxon>
        <taxon>Paraglomus</taxon>
    </lineage>
</organism>
<keyword evidence="6 8" id="KW-0472">Membrane</keyword>
<feature type="non-terminal residue" evidence="10">
    <location>
        <position position="399"/>
    </location>
</feature>
<dbReference type="SUPFAM" id="SSF103473">
    <property type="entry name" value="MFS general substrate transporter"/>
    <property type="match status" value="1"/>
</dbReference>
<evidence type="ECO:0000256" key="4">
    <source>
        <dbReference type="ARBA" id="ARBA00022989"/>
    </source>
</evidence>
<feature type="region of interest" description="Disordered" evidence="7">
    <location>
        <begin position="1"/>
        <end position="21"/>
    </location>
</feature>
<dbReference type="GO" id="GO:0042128">
    <property type="term" value="P:nitrate assimilation"/>
    <property type="evidence" value="ECO:0007669"/>
    <property type="project" value="UniProtKB-KW"/>
</dbReference>
<keyword evidence="5" id="KW-0534">Nitrate assimilation</keyword>
<evidence type="ECO:0000259" key="9">
    <source>
        <dbReference type="PROSITE" id="PS50850"/>
    </source>
</evidence>
<evidence type="ECO:0000256" key="2">
    <source>
        <dbReference type="ARBA" id="ARBA00008432"/>
    </source>
</evidence>
<feature type="transmembrane region" description="Helical" evidence="8">
    <location>
        <begin position="163"/>
        <end position="182"/>
    </location>
</feature>